<dbReference type="EMBL" id="JAIQCV010000001">
    <property type="protein sequence ID" value="KAH1130699.1"/>
    <property type="molecule type" value="Genomic_DNA"/>
</dbReference>
<protein>
    <submittedName>
        <fullName evidence="2">Uncharacterized protein</fullName>
    </submittedName>
</protein>
<keyword evidence="3" id="KW-1185">Reference proteome</keyword>
<evidence type="ECO:0000313" key="2">
    <source>
        <dbReference type="EMBL" id="KAH1130699.1"/>
    </source>
</evidence>
<feature type="region of interest" description="Disordered" evidence="1">
    <location>
        <begin position="33"/>
        <end position="58"/>
    </location>
</feature>
<proteinExistence type="predicted"/>
<accession>A0A9D4AN29</accession>
<feature type="compositionally biased region" description="Low complexity" evidence="1">
    <location>
        <begin position="49"/>
        <end position="58"/>
    </location>
</feature>
<dbReference type="Proteomes" id="UP000828251">
    <property type="component" value="Unassembled WGS sequence"/>
</dbReference>
<dbReference type="AlphaFoldDB" id="A0A9D4AN29"/>
<reference evidence="2 3" key="1">
    <citation type="journal article" date="2021" name="Plant Biotechnol. J.">
        <title>Multi-omics assisted identification of the key and species-specific regulatory components of drought-tolerant mechanisms in Gossypium stocksii.</title>
        <authorList>
            <person name="Yu D."/>
            <person name="Ke L."/>
            <person name="Zhang D."/>
            <person name="Wu Y."/>
            <person name="Sun Y."/>
            <person name="Mei J."/>
            <person name="Sun J."/>
            <person name="Sun Y."/>
        </authorList>
    </citation>
    <scope>NUCLEOTIDE SEQUENCE [LARGE SCALE GENOMIC DNA]</scope>
    <source>
        <strain evidence="3">cv. E1</strain>
        <tissue evidence="2">Leaf</tissue>
    </source>
</reference>
<sequence length="108" mass="12771">MIQVLALTHFYEAKSSEIKKFMLKGIRPKSPSLFTTSPQFTSRPKTLPRRPSSLELPLPRINPNQLRRLKIADAHVRCEKGQCYYCDENYIKDHRYKKPQFFLLDEET</sequence>
<gene>
    <name evidence="2" type="ORF">J1N35_002077</name>
</gene>
<evidence type="ECO:0000313" key="3">
    <source>
        <dbReference type="Proteomes" id="UP000828251"/>
    </source>
</evidence>
<evidence type="ECO:0000256" key="1">
    <source>
        <dbReference type="SAM" id="MobiDB-lite"/>
    </source>
</evidence>
<comment type="caution">
    <text evidence="2">The sequence shown here is derived from an EMBL/GenBank/DDBJ whole genome shotgun (WGS) entry which is preliminary data.</text>
</comment>
<name>A0A9D4AN29_9ROSI</name>
<feature type="compositionally biased region" description="Polar residues" evidence="1">
    <location>
        <begin position="33"/>
        <end position="44"/>
    </location>
</feature>
<organism evidence="2 3">
    <name type="scientific">Gossypium stocksii</name>
    <dbReference type="NCBI Taxonomy" id="47602"/>
    <lineage>
        <taxon>Eukaryota</taxon>
        <taxon>Viridiplantae</taxon>
        <taxon>Streptophyta</taxon>
        <taxon>Embryophyta</taxon>
        <taxon>Tracheophyta</taxon>
        <taxon>Spermatophyta</taxon>
        <taxon>Magnoliopsida</taxon>
        <taxon>eudicotyledons</taxon>
        <taxon>Gunneridae</taxon>
        <taxon>Pentapetalae</taxon>
        <taxon>rosids</taxon>
        <taxon>malvids</taxon>
        <taxon>Malvales</taxon>
        <taxon>Malvaceae</taxon>
        <taxon>Malvoideae</taxon>
        <taxon>Gossypium</taxon>
    </lineage>
</organism>